<accession>A0A9W5TDK0</accession>
<protein>
    <submittedName>
        <fullName evidence="2">IS4 family protein, putative</fullName>
    </submittedName>
</protein>
<organism evidence="2 3">
    <name type="scientific">Babesia ovis</name>
    <dbReference type="NCBI Taxonomy" id="5869"/>
    <lineage>
        <taxon>Eukaryota</taxon>
        <taxon>Sar</taxon>
        <taxon>Alveolata</taxon>
        <taxon>Apicomplexa</taxon>
        <taxon>Aconoidasida</taxon>
        <taxon>Piroplasmida</taxon>
        <taxon>Babesiidae</taxon>
        <taxon>Babesia</taxon>
    </lineage>
</organism>
<feature type="region of interest" description="Disordered" evidence="1">
    <location>
        <begin position="162"/>
        <end position="221"/>
    </location>
</feature>
<feature type="compositionally biased region" description="Acidic residues" evidence="1">
    <location>
        <begin position="204"/>
        <end position="216"/>
    </location>
</feature>
<dbReference type="Proteomes" id="UP001057455">
    <property type="component" value="Unassembled WGS sequence"/>
</dbReference>
<dbReference type="AlphaFoldDB" id="A0A9W5TDK0"/>
<sequence length="252" mass="29075">MKVAFVGVFCASFQPFERRGEMALFGRRRGNSDVSKGRSNTRDITFELPPYTYSQNIRDFENLRDPNRIASTMWKDYVENSGQLDPKLNRPMRHYPAHHYRREYKQKIGLIRKEAKVQKMIRTATTPLPSDNCLNVPQKMRPQILDAFDKFEQWLKLSQARLSQNAKEESDNESTVSTSAPSETTGPDGLPTSVVDQYCTQDSQSDEDGDDYELEDNNFNMEDTDLTVHDYIDNLTGYSDEGTYFSRFDDNG</sequence>
<feature type="compositionally biased region" description="Polar residues" evidence="1">
    <location>
        <begin position="173"/>
        <end position="185"/>
    </location>
</feature>
<gene>
    <name evidence="2" type="ORF">BaOVIS_028500</name>
</gene>
<name>A0A9W5TDK0_BABOV</name>
<dbReference type="EMBL" id="BLIY01000022">
    <property type="protein sequence ID" value="GFE55446.1"/>
    <property type="molecule type" value="Genomic_DNA"/>
</dbReference>
<reference evidence="2" key="1">
    <citation type="submission" date="2019-12" db="EMBL/GenBank/DDBJ databases">
        <title>Genome sequence of Babesia ovis.</title>
        <authorList>
            <person name="Yamagishi J."/>
            <person name="Sevinc F."/>
            <person name="Xuan X."/>
        </authorList>
    </citation>
    <scope>NUCLEOTIDE SEQUENCE</scope>
    <source>
        <strain evidence="2">Selcuk</strain>
    </source>
</reference>
<keyword evidence="3" id="KW-1185">Reference proteome</keyword>
<dbReference type="OrthoDB" id="366351at2759"/>
<evidence type="ECO:0000313" key="2">
    <source>
        <dbReference type="EMBL" id="GFE55446.1"/>
    </source>
</evidence>
<proteinExistence type="predicted"/>
<feature type="compositionally biased region" description="Polar residues" evidence="1">
    <location>
        <begin position="194"/>
        <end position="203"/>
    </location>
</feature>
<evidence type="ECO:0000256" key="1">
    <source>
        <dbReference type="SAM" id="MobiDB-lite"/>
    </source>
</evidence>
<evidence type="ECO:0000313" key="3">
    <source>
        <dbReference type="Proteomes" id="UP001057455"/>
    </source>
</evidence>
<comment type="caution">
    <text evidence="2">The sequence shown here is derived from an EMBL/GenBank/DDBJ whole genome shotgun (WGS) entry which is preliminary data.</text>
</comment>